<name>A0ABR8DE42_9NOST</name>
<evidence type="ECO:0000313" key="1">
    <source>
        <dbReference type="EMBL" id="MBD2505334.1"/>
    </source>
</evidence>
<organism evidence="1 2">
    <name type="scientific">Anabaena azotica FACHB-119</name>
    <dbReference type="NCBI Taxonomy" id="947527"/>
    <lineage>
        <taxon>Bacteria</taxon>
        <taxon>Bacillati</taxon>
        <taxon>Cyanobacteriota</taxon>
        <taxon>Cyanophyceae</taxon>
        <taxon>Nostocales</taxon>
        <taxon>Nostocaceae</taxon>
        <taxon>Anabaena</taxon>
        <taxon>Anabaena azotica</taxon>
    </lineage>
</organism>
<dbReference type="RefSeq" id="WP_190480044.1">
    <property type="nucleotide sequence ID" value="NZ_JACJSG010000080.1"/>
</dbReference>
<keyword evidence="2" id="KW-1185">Reference proteome</keyword>
<comment type="caution">
    <text evidence="1">The sequence shown here is derived from an EMBL/GenBank/DDBJ whole genome shotgun (WGS) entry which is preliminary data.</text>
</comment>
<sequence length="66" mass="7564">MQLLEIAKVKLAAKPTQPFQRVSIVRRKQPDWDECERGGYRNIGRAEEGFSRFVKDTNNVRTPGSS</sequence>
<protein>
    <recommendedName>
        <fullName evidence="3">CpcD</fullName>
    </recommendedName>
</protein>
<dbReference type="EMBL" id="JACJSG010000080">
    <property type="protein sequence ID" value="MBD2505334.1"/>
    <property type="molecule type" value="Genomic_DNA"/>
</dbReference>
<accession>A0ABR8DE42</accession>
<proteinExistence type="predicted"/>
<reference evidence="1 2" key="1">
    <citation type="journal article" date="2020" name="ISME J.">
        <title>Comparative genomics reveals insights into cyanobacterial evolution and habitat adaptation.</title>
        <authorList>
            <person name="Chen M.Y."/>
            <person name="Teng W.K."/>
            <person name="Zhao L."/>
            <person name="Hu C.X."/>
            <person name="Zhou Y.K."/>
            <person name="Han B.P."/>
            <person name="Song L.R."/>
            <person name="Shu W.S."/>
        </authorList>
    </citation>
    <scope>NUCLEOTIDE SEQUENCE [LARGE SCALE GENOMIC DNA]</scope>
    <source>
        <strain evidence="1 2">FACHB-119</strain>
    </source>
</reference>
<evidence type="ECO:0000313" key="2">
    <source>
        <dbReference type="Proteomes" id="UP000661112"/>
    </source>
</evidence>
<gene>
    <name evidence="1" type="ORF">H6G83_32850</name>
</gene>
<dbReference type="Proteomes" id="UP000661112">
    <property type="component" value="Unassembled WGS sequence"/>
</dbReference>
<evidence type="ECO:0008006" key="3">
    <source>
        <dbReference type="Google" id="ProtNLM"/>
    </source>
</evidence>